<feature type="transmembrane region" description="Helical" evidence="1">
    <location>
        <begin position="6"/>
        <end position="28"/>
    </location>
</feature>
<dbReference type="EMBL" id="SNWP01000011">
    <property type="protein sequence ID" value="TDO26745.1"/>
    <property type="molecule type" value="Genomic_DNA"/>
</dbReference>
<evidence type="ECO:0000313" key="2">
    <source>
        <dbReference type="EMBL" id="TDO26745.1"/>
    </source>
</evidence>
<feature type="transmembrane region" description="Helical" evidence="1">
    <location>
        <begin position="67"/>
        <end position="84"/>
    </location>
</feature>
<gene>
    <name evidence="2" type="ORF">BC659_2055</name>
</gene>
<keyword evidence="1" id="KW-0812">Transmembrane</keyword>
<dbReference type="Proteomes" id="UP000295741">
    <property type="component" value="Unassembled WGS sequence"/>
</dbReference>
<keyword evidence="3" id="KW-1185">Reference proteome</keyword>
<accession>A0A4R6IXX9</accession>
<feature type="transmembrane region" description="Helical" evidence="1">
    <location>
        <begin position="169"/>
        <end position="188"/>
    </location>
</feature>
<evidence type="ECO:0000313" key="3">
    <source>
        <dbReference type="Proteomes" id="UP000295741"/>
    </source>
</evidence>
<name>A0A4R6IXX9_9BACT</name>
<feature type="transmembrane region" description="Helical" evidence="1">
    <location>
        <begin position="40"/>
        <end position="61"/>
    </location>
</feature>
<dbReference type="AlphaFoldDB" id="A0A4R6IXX9"/>
<reference evidence="2 3" key="1">
    <citation type="submission" date="2019-03" db="EMBL/GenBank/DDBJ databases">
        <title>Genomic Encyclopedia of Archaeal and Bacterial Type Strains, Phase II (KMG-II): from individual species to whole genera.</title>
        <authorList>
            <person name="Goeker M."/>
        </authorList>
    </citation>
    <scope>NUCLEOTIDE SEQUENCE [LARGE SCALE GENOMIC DNA]</scope>
    <source>
        <strain evidence="2 3">DSM 28323</strain>
    </source>
</reference>
<sequence>MMNQLFTILLVFHIAGGGAGLITGTIAASAKKGGALHRKAGVIFFWGMLLASLSALLMSWLPDHENLFLFAVGGFTLYMILSGYRIVLLKRYFKNAAGRFPVTDYLITIFGGSFAAFLVVQSIKGLSGGNTFSIVPGVFGIICASYVLHDIKLFLGRTSIKVSWMYNHIVRMMGAMIASYTAFLVVNVQIDMQWILWLLPTVIGSILIAFFIRKYVVSVKN</sequence>
<organism evidence="2 3">
    <name type="scientific">Sediminibacterium goheungense</name>
    <dbReference type="NCBI Taxonomy" id="1086393"/>
    <lineage>
        <taxon>Bacteria</taxon>
        <taxon>Pseudomonadati</taxon>
        <taxon>Bacteroidota</taxon>
        <taxon>Chitinophagia</taxon>
        <taxon>Chitinophagales</taxon>
        <taxon>Chitinophagaceae</taxon>
        <taxon>Sediminibacterium</taxon>
    </lineage>
</organism>
<protein>
    <submittedName>
        <fullName evidence="2">Uncharacterized protein</fullName>
    </submittedName>
</protein>
<keyword evidence="1" id="KW-1133">Transmembrane helix</keyword>
<keyword evidence="1" id="KW-0472">Membrane</keyword>
<feature type="transmembrane region" description="Helical" evidence="1">
    <location>
        <begin position="129"/>
        <end position="148"/>
    </location>
</feature>
<feature type="transmembrane region" description="Helical" evidence="1">
    <location>
        <begin position="194"/>
        <end position="212"/>
    </location>
</feature>
<evidence type="ECO:0000256" key="1">
    <source>
        <dbReference type="SAM" id="Phobius"/>
    </source>
</evidence>
<proteinExistence type="predicted"/>
<feature type="transmembrane region" description="Helical" evidence="1">
    <location>
        <begin position="105"/>
        <end position="123"/>
    </location>
</feature>
<comment type="caution">
    <text evidence="2">The sequence shown here is derived from an EMBL/GenBank/DDBJ whole genome shotgun (WGS) entry which is preliminary data.</text>
</comment>